<gene>
    <name evidence="1" type="ORF">H5410_003990</name>
</gene>
<dbReference type="EMBL" id="JACXVP010000001">
    <property type="protein sequence ID" value="KAG5632273.1"/>
    <property type="molecule type" value="Genomic_DNA"/>
</dbReference>
<evidence type="ECO:0000313" key="2">
    <source>
        <dbReference type="Proteomes" id="UP000824120"/>
    </source>
</evidence>
<protein>
    <submittedName>
        <fullName evidence="1">Uncharacterized protein</fullName>
    </submittedName>
</protein>
<name>A0A9J6B6H3_SOLCO</name>
<accession>A0A9J6B6H3</accession>
<sequence length="142" mass="15822">MAESIAIVSTHAAQKNVLQLDQSVHWTVTLSPDHPLFWKCATSSFSLLHKNGRISIAIPIKNHFIPAFCFQNSSSIFKKSLQFYFCFAQTCPVAFRWIPNASSFEGPDGITSRPISAGGWLPVVETIGDLTRRVFMVLGVFF</sequence>
<comment type="caution">
    <text evidence="1">The sequence shown here is derived from an EMBL/GenBank/DDBJ whole genome shotgun (WGS) entry which is preliminary data.</text>
</comment>
<keyword evidence="2" id="KW-1185">Reference proteome</keyword>
<evidence type="ECO:0000313" key="1">
    <source>
        <dbReference type="EMBL" id="KAG5632273.1"/>
    </source>
</evidence>
<dbReference type="Proteomes" id="UP000824120">
    <property type="component" value="Chromosome 1"/>
</dbReference>
<proteinExistence type="predicted"/>
<reference evidence="1 2" key="1">
    <citation type="submission" date="2020-09" db="EMBL/GenBank/DDBJ databases">
        <title>De no assembly of potato wild relative species, Solanum commersonii.</title>
        <authorList>
            <person name="Cho K."/>
        </authorList>
    </citation>
    <scope>NUCLEOTIDE SEQUENCE [LARGE SCALE GENOMIC DNA]</scope>
    <source>
        <strain evidence="1">LZ3.2</strain>
        <tissue evidence="1">Leaf</tissue>
    </source>
</reference>
<organism evidence="1 2">
    <name type="scientific">Solanum commersonii</name>
    <name type="common">Commerson's wild potato</name>
    <name type="synonym">Commerson's nightshade</name>
    <dbReference type="NCBI Taxonomy" id="4109"/>
    <lineage>
        <taxon>Eukaryota</taxon>
        <taxon>Viridiplantae</taxon>
        <taxon>Streptophyta</taxon>
        <taxon>Embryophyta</taxon>
        <taxon>Tracheophyta</taxon>
        <taxon>Spermatophyta</taxon>
        <taxon>Magnoliopsida</taxon>
        <taxon>eudicotyledons</taxon>
        <taxon>Gunneridae</taxon>
        <taxon>Pentapetalae</taxon>
        <taxon>asterids</taxon>
        <taxon>lamiids</taxon>
        <taxon>Solanales</taxon>
        <taxon>Solanaceae</taxon>
        <taxon>Solanoideae</taxon>
        <taxon>Solaneae</taxon>
        <taxon>Solanum</taxon>
    </lineage>
</organism>
<dbReference type="AlphaFoldDB" id="A0A9J6B6H3"/>